<dbReference type="SUPFAM" id="SSF52540">
    <property type="entry name" value="P-loop containing nucleoside triphosphate hydrolases"/>
    <property type="match status" value="1"/>
</dbReference>
<dbReference type="InterPro" id="IPR050445">
    <property type="entry name" value="Bact_polysacc_biosynth/exp"/>
</dbReference>
<evidence type="ECO:0008006" key="5">
    <source>
        <dbReference type="Google" id="ProtNLM"/>
    </source>
</evidence>
<keyword evidence="2" id="KW-1133">Transmembrane helix</keyword>
<sequence length="495" mass="49876">MAAAAAGVPERNGAGTWAAVFRHRWKVVVVAVLLGVAGFAGATAFLPASYAAEAVITLDKDRPFDPTATGNNAAQLGDPTQWAALQAAVVDSSSVLDAALAPVGTGVGAQTVQVPADLADTFRAGLTVTAQTDTNQIVVSATAPSAQDAADIADAVAYAYRAQSLQQVTQARDAALANVAATDTAQVQQINIAATTYGSGVASVDDATVPTQPSPPHPWQIGLVAGIVGLLGAAGVVAWAAHLKQRVTAPPLAGVAELARWNSLPTVRALADPHSDPSRSAGVVLVGLQHLGHLRTPRLEVSSVLVTAASGNAGALAAGLAASAARAGRRVVLVDADEDGSRLARMGAPAAPLREGALPERRWSEEIQPWVVGGGAVVGVLPLDARSVQPHAVGSGVRHLVESGYLVIFAGGSVVSSPIAFAVAGEVDAVLVQVEADPRAEVVSKTLNQLSIAAPAVLAQVVVGDVSSSGGDARLEQRSRPVSRPTAEVSGAGRG</sequence>
<dbReference type="InterPro" id="IPR027417">
    <property type="entry name" value="P-loop_NTPase"/>
</dbReference>
<dbReference type="Proteomes" id="UP001566476">
    <property type="component" value="Unassembled WGS sequence"/>
</dbReference>
<keyword evidence="4" id="KW-1185">Reference proteome</keyword>
<feature type="transmembrane region" description="Helical" evidence="2">
    <location>
        <begin position="219"/>
        <end position="241"/>
    </location>
</feature>
<proteinExistence type="predicted"/>
<dbReference type="Gene3D" id="3.40.50.300">
    <property type="entry name" value="P-loop containing nucleotide triphosphate hydrolases"/>
    <property type="match status" value="1"/>
</dbReference>
<evidence type="ECO:0000313" key="3">
    <source>
        <dbReference type="EMBL" id="MEZ0492488.1"/>
    </source>
</evidence>
<protein>
    <recommendedName>
        <fullName evidence="5">Capsular polysaccharide biosynthesis protein</fullName>
    </recommendedName>
</protein>
<name>A0ABV4I1D6_9ACTN</name>
<accession>A0ABV4I1D6</accession>
<organism evidence="3 4">
    <name type="scientific">Kineococcus mangrovi</name>
    <dbReference type="NCBI Taxonomy" id="1660183"/>
    <lineage>
        <taxon>Bacteria</taxon>
        <taxon>Bacillati</taxon>
        <taxon>Actinomycetota</taxon>
        <taxon>Actinomycetes</taxon>
        <taxon>Kineosporiales</taxon>
        <taxon>Kineosporiaceae</taxon>
        <taxon>Kineococcus</taxon>
    </lineage>
</organism>
<evidence type="ECO:0000256" key="2">
    <source>
        <dbReference type="SAM" id="Phobius"/>
    </source>
</evidence>
<dbReference type="PANTHER" id="PTHR32309">
    <property type="entry name" value="TYROSINE-PROTEIN KINASE"/>
    <property type="match status" value="1"/>
</dbReference>
<dbReference type="RefSeq" id="WP_370718536.1">
    <property type="nucleotide sequence ID" value="NZ_JBGGTQ010000004.1"/>
</dbReference>
<dbReference type="EMBL" id="JBGGTQ010000004">
    <property type="protein sequence ID" value="MEZ0492488.1"/>
    <property type="molecule type" value="Genomic_DNA"/>
</dbReference>
<feature type="region of interest" description="Disordered" evidence="1">
    <location>
        <begin position="468"/>
        <end position="495"/>
    </location>
</feature>
<keyword evidence="2" id="KW-0812">Transmembrane</keyword>
<comment type="caution">
    <text evidence="3">The sequence shown here is derived from an EMBL/GenBank/DDBJ whole genome shotgun (WGS) entry which is preliminary data.</text>
</comment>
<feature type="transmembrane region" description="Helical" evidence="2">
    <location>
        <begin position="27"/>
        <end position="50"/>
    </location>
</feature>
<gene>
    <name evidence="3" type="ORF">AB2L28_09595</name>
</gene>
<evidence type="ECO:0000256" key="1">
    <source>
        <dbReference type="SAM" id="MobiDB-lite"/>
    </source>
</evidence>
<reference evidence="3 4" key="1">
    <citation type="submission" date="2024-07" db="EMBL/GenBank/DDBJ databases">
        <authorList>
            <person name="Thanompreechachai J."/>
            <person name="Duangmal K."/>
        </authorList>
    </citation>
    <scope>NUCLEOTIDE SEQUENCE [LARGE SCALE GENOMIC DNA]</scope>
    <source>
        <strain evidence="3 4">TBRC 1896</strain>
    </source>
</reference>
<dbReference type="PANTHER" id="PTHR32309:SF31">
    <property type="entry name" value="CAPSULAR EXOPOLYSACCHARIDE FAMILY"/>
    <property type="match status" value="1"/>
</dbReference>
<evidence type="ECO:0000313" key="4">
    <source>
        <dbReference type="Proteomes" id="UP001566476"/>
    </source>
</evidence>
<keyword evidence="2" id="KW-0472">Membrane</keyword>